<reference evidence="1" key="1">
    <citation type="journal article" date="2021" name="New Phytol.">
        <title>Evolutionary innovations through gain and loss of genes in the ectomycorrhizal Boletales.</title>
        <authorList>
            <person name="Wu G."/>
            <person name="Miyauchi S."/>
            <person name="Morin E."/>
            <person name="Kuo A."/>
            <person name="Drula E."/>
            <person name="Varga T."/>
            <person name="Kohler A."/>
            <person name="Feng B."/>
            <person name="Cao Y."/>
            <person name="Lipzen A."/>
            <person name="Daum C."/>
            <person name="Hundley H."/>
            <person name="Pangilinan J."/>
            <person name="Johnson J."/>
            <person name="Barry K."/>
            <person name="LaButti K."/>
            <person name="Ng V."/>
            <person name="Ahrendt S."/>
            <person name="Min B."/>
            <person name="Choi I.G."/>
            <person name="Park H."/>
            <person name="Plett J.M."/>
            <person name="Magnuson J."/>
            <person name="Spatafora J.W."/>
            <person name="Nagy L.G."/>
            <person name="Henrissat B."/>
            <person name="Grigoriev I.V."/>
            <person name="Yang Z.L."/>
            <person name="Xu J."/>
            <person name="Martin F.M."/>
        </authorList>
    </citation>
    <scope>NUCLEOTIDE SEQUENCE</scope>
    <source>
        <strain evidence="1">KUC20120723A-06</strain>
    </source>
</reference>
<dbReference type="Proteomes" id="UP000790709">
    <property type="component" value="Unassembled WGS sequence"/>
</dbReference>
<evidence type="ECO:0000313" key="1">
    <source>
        <dbReference type="EMBL" id="KAH7926065.1"/>
    </source>
</evidence>
<keyword evidence="2" id="KW-1185">Reference proteome</keyword>
<name>A0ACB8BJR1_9AGAM</name>
<organism evidence="1 2">
    <name type="scientific">Leucogyrophana mollusca</name>
    <dbReference type="NCBI Taxonomy" id="85980"/>
    <lineage>
        <taxon>Eukaryota</taxon>
        <taxon>Fungi</taxon>
        <taxon>Dikarya</taxon>
        <taxon>Basidiomycota</taxon>
        <taxon>Agaricomycotina</taxon>
        <taxon>Agaricomycetes</taxon>
        <taxon>Agaricomycetidae</taxon>
        <taxon>Boletales</taxon>
        <taxon>Boletales incertae sedis</taxon>
        <taxon>Leucogyrophana</taxon>
    </lineage>
</organism>
<proteinExistence type="predicted"/>
<sequence>MVADLKVIIAFFAVVTGAASGEWNQPLLCMRQLPLDKGAAWTFQISISTPNAIATRPTSFKPNLRTKKSKVGVPSLHACKWGRRFVLPLQLPGGETLQCLYGLV</sequence>
<accession>A0ACB8BJR1</accession>
<evidence type="ECO:0000313" key="2">
    <source>
        <dbReference type="Proteomes" id="UP000790709"/>
    </source>
</evidence>
<gene>
    <name evidence="1" type="ORF">BV22DRAFT_1033206</name>
</gene>
<dbReference type="EMBL" id="MU266389">
    <property type="protein sequence ID" value="KAH7926065.1"/>
    <property type="molecule type" value="Genomic_DNA"/>
</dbReference>
<comment type="caution">
    <text evidence="1">The sequence shown here is derived from an EMBL/GenBank/DDBJ whole genome shotgun (WGS) entry which is preliminary data.</text>
</comment>
<protein>
    <submittedName>
        <fullName evidence="1">Uncharacterized protein</fullName>
    </submittedName>
</protein>